<dbReference type="RefSeq" id="WP_138656397.1">
    <property type="nucleotide sequence ID" value="NZ_VATY01000001.1"/>
</dbReference>
<gene>
    <name evidence="2" type="ORF">FEE95_03270</name>
</gene>
<proteinExistence type="predicted"/>
<protein>
    <submittedName>
        <fullName evidence="2">DUF4199 domain-containing protein</fullName>
    </submittedName>
</protein>
<evidence type="ECO:0000313" key="2">
    <source>
        <dbReference type="EMBL" id="TMM58465.1"/>
    </source>
</evidence>
<feature type="transmembrane region" description="Helical" evidence="1">
    <location>
        <begin position="37"/>
        <end position="54"/>
    </location>
</feature>
<keyword evidence="1" id="KW-1133">Transmembrane helix</keyword>
<feature type="transmembrane region" description="Helical" evidence="1">
    <location>
        <begin position="5"/>
        <end position="25"/>
    </location>
</feature>
<feature type="transmembrane region" description="Helical" evidence="1">
    <location>
        <begin position="66"/>
        <end position="93"/>
    </location>
</feature>
<evidence type="ECO:0000256" key="1">
    <source>
        <dbReference type="SAM" id="Phobius"/>
    </source>
</evidence>
<dbReference type="AlphaFoldDB" id="A0A5S3PU01"/>
<sequence>MKNTVIKFGLYGFLLAIVLFLSGLYFGKGMDFSTQEVVGYLTMVVSLLFIFFGIKHFRDNINSGEVTLTKGLLIGILISIFTASGIAIADFIYTSVINPDFFTDYVAMMREQGHTEEIPDWCSGFMAFIMFITVLIIGLIISLISALILQRKN</sequence>
<reference evidence="2 3" key="1">
    <citation type="submission" date="2019-05" db="EMBL/GenBank/DDBJ databases">
        <authorList>
            <person name="Zhang J.-Y."/>
            <person name="Feg X."/>
            <person name="Du Z.-J."/>
        </authorList>
    </citation>
    <scope>NUCLEOTIDE SEQUENCE [LARGE SCALE GENOMIC DNA]</scope>
    <source>
        <strain evidence="2 3">RZ26</strain>
    </source>
</reference>
<evidence type="ECO:0000313" key="3">
    <source>
        <dbReference type="Proteomes" id="UP000310314"/>
    </source>
</evidence>
<dbReference type="OrthoDB" id="6384283at2"/>
<keyword evidence="1" id="KW-0812">Transmembrane</keyword>
<dbReference type="Proteomes" id="UP000310314">
    <property type="component" value="Unassembled WGS sequence"/>
</dbReference>
<organism evidence="2 3">
    <name type="scientific">Maribacter algarum</name>
    <name type="common">ex Zhang et al. 2020</name>
    <dbReference type="NCBI Taxonomy" id="2578118"/>
    <lineage>
        <taxon>Bacteria</taxon>
        <taxon>Pseudomonadati</taxon>
        <taxon>Bacteroidota</taxon>
        <taxon>Flavobacteriia</taxon>
        <taxon>Flavobacteriales</taxon>
        <taxon>Flavobacteriaceae</taxon>
        <taxon>Maribacter</taxon>
    </lineage>
</organism>
<keyword evidence="3" id="KW-1185">Reference proteome</keyword>
<comment type="caution">
    <text evidence="2">The sequence shown here is derived from an EMBL/GenBank/DDBJ whole genome shotgun (WGS) entry which is preliminary data.</text>
</comment>
<name>A0A5S3PU01_9FLAO</name>
<dbReference type="EMBL" id="VATY01000001">
    <property type="protein sequence ID" value="TMM58465.1"/>
    <property type="molecule type" value="Genomic_DNA"/>
</dbReference>
<accession>A0A5S3PU01</accession>
<feature type="transmembrane region" description="Helical" evidence="1">
    <location>
        <begin position="125"/>
        <end position="149"/>
    </location>
</feature>
<dbReference type="Pfam" id="PF13858">
    <property type="entry name" value="DUF4199"/>
    <property type="match status" value="1"/>
</dbReference>
<dbReference type="InterPro" id="IPR025250">
    <property type="entry name" value="DUF4199"/>
</dbReference>
<keyword evidence="1" id="KW-0472">Membrane</keyword>